<dbReference type="EMBL" id="JAVAMP010000002">
    <property type="protein sequence ID" value="MDP5273695.1"/>
    <property type="molecule type" value="Genomic_DNA"/>
</dbReference>
<proteinExistence type="predicted"/>
<dbReference type="RefSeq" id="WP_305991002.1">
    <property type="nucleotide sequence ID" value="NZ_JAVAMP010000002.1"/>
</dbReference>
<organism evidence="1 2">
    <name type="scientific">Chengkuizengella axinellae</name>
    <dbReference type="NCBI Taxonomy" id="3064388"/>
    <lineage>
        <taxon>Bacteria</taxon>
        <taxon>Bacillati</taxon>
        <taxon>Bacillota</taxon>
        <taxon>Bacilli</taxon>
        <taxon>Bacillales</taxon>
        <taxon>Paenibacillaceae</taxon>
        <taxon>Chengkuizengella</taxon>
    </lineage>
</organism>
<comment type="caution">
    <text evidence="1">The sequence shown here is derived from an EMBL/GenBank/DDBJ whole genome shotgun (WGS) entry which is preliminary data.</text>
</comment>
<accession>A0ABT9IWI3</accession>
<protein>
    <submittedName>
        <fullName evidence="1">Uncharacterized protein</fullName>
    </submittedName>
</protein>
<name>A0ABT9IWI3_9BACL</name>
<keyword evidence="2" id="KW-1185">Reference proteome</keyword>
<sequence>MKINHTIKGFPNQIGTYIEFPDVADLLLMPMFASASVDYVYKHGTEFQKYLIDKTPLTNKKKDVIVNAHIQFLTPSVKASIQRIGGYGNGEWHIDSSVDPFEERDICHLITTKATALTEFNANPIEVELEANMSIMDYRYFINENEDPLGIIPKKMEPNKFTTFTNHVHRATTPQKNEFRYFFRLLETDSFESSNDQIYHHSTVFTDEGYKKNIEVNEGSIMIHL</sequence>
<evidence type="ECO:0000313" key="1">
    <source>
        <dbReference type="EMBL" id="MDP5273695.1"/>
    </source>
</evidence>
<evidence type="ECO:0000313" key="2">
    <source>
        <dbReference type="Proteomes" id="UP001231941"/>
    </source>
</evidence>
<dbReference type="Proteomes" id="UP001231941">
    <property type="component" value="Unassembled WGS sequence"/>
</dbReference>
<reference evidence="1 2" key="1">
    <citation type="submission" date="2023-08" db="EMBL/GenBank/DDBJ databases">
        <authorList>
            <person name="Park J.-S."/>
        </authorList>
    </citation>
    <scope>NUCLEOTIDE SEQUENCE [LARGE SCALE GENOMIC DNA]</scope>
    <source>
        <strain evidence="1 2">2205SS18-9</strain>
    </source>
</reference>
<gene>
    <name evidence="1" type="ORF">Q5Y73_06240</name>
</gene>